<keyword evidence="2 7" id="KW-0813">Transport</keyword>
<feature type="transmembrane region" description="Helical" evidence="7">
    <location>
        <begin position="194"/>
        <end position="217"/>
    </location>
</feature>
<dbReference type="RefSeq" id="WP_213517166.1">
    <property type="nucleotide sequence ID" value="NZ_BOSE01000006.1"/>
</dbReference>
<sequence length="288" mass="31930">MQGLPLRSTAGSSPIGAAGRAVLYIVLFIIAVVQLFPIYWLLTFSLKSNQQIFSSHPLSFPLQPKWENYEKVWSAGNIGTYFLNSLWITVVATLLTVVIASFATYAITRMNWKLSKLALGMIMVAMMIPVHSTLIPLYSMFNFAHLIDHPLSIIISYIAFNLPITVLIMLGFYYTIPREIEEAAVMDGSSIHRLVLTIIFPMTGTVVATTGIVNMIYNWNEFIFVNTFISSNELKTLTVGVQNFIGQYTTDWGAIGATLMISILPILIAFIFLSDRIVEGLAAGSIKG</sequence>
<evidence type="ECO:0000256" key="1">
    <source>
        <dbReference type="ARBA" id="ARBA00004651"/>
    </source>
</evidence>
<dbReference type="SUPFAM" id="SSF161098">
    <property type="entry name" value="MetI-like"/>
    <property type="match status" value="1"/>
</dbReference>
<evidence type="ECO:0000256" key="4">
    <source>
        <dbReference type="ARBA" id="ARBA00022692"/>
    </source>
</evidence>
<dbReference type="AlphaFoldDB" id="A0A920CY70"/>
<evidence type="ECO:0000256" key="5">
    <source>
        <dbReference type="ARBA" id="ARBA00022989"/>
    </source>
</evidence>
<keyword evidence="6 7" id="KW-0472">Membrane</keyword>
<dbReference type="PROSITE" id="PS50928">
    <property type="entry name" value="ABC_TM1"/>
    <property type="match status" value="1"/>
</dbReference>
<evidence type="ECO:0000259" key="8">
    <source>
        <dbReference type="PROSITE" id="PS50928"/>
    </source>
</evidence>
<dbReference type="GO" id="GO:0055085">
    <property type="term" value="P:transmembrane transport"/>
    <property type="evidence" value="ECO:0007669"/>
    <property type="project" value="InterPro"/>
</dbReference>
<proteinExistence type="inferred from homology"/>
<name>A0A920CY70_9BACL</name>
<comment type="subcellular location">
    <subcellularLocation>
        <location evidence="1 7">Cell membrane</location>
        <topology evidence="1 7">Multi-pass membrane protein</topology>
    </subcellularLocation>
</comment>
<evidence type="ECO:0000256" key="3">
    <source>
        <dbReference type="ARBA" id="ARBA00022475"/>
    </source>
</evidence>
<dbReference type="PANTHER" id="PTHR43744">
    <property type="entry name" value="ABC TRANSPORTER PERMEASE PROTEIN MG189-RELATED-RELATED"/>
    <property type="match status" value="1"/>
</dbReference>
<feature type="domain" description="ABC transmembrane type-1" evidence="8">
    <location>
        <begin position="82"/>
        <end position="273"/>
    </location>
</feature>
<dbReference type="CDD" id="cd06261">
    <property type="entry name" value="TM_PBP2"/>
    <property type="match status" value="1"/>
</dbReference>
<keyword evidence="3" id="KW-1003">Cell membrane</keyword>
<feature type="transmembrane region" description="Helical" evidence="7">
    <location>
        <begin position="252"/>
        <end position="273"/>
    </location>
</feature>
<keyword evidence="4 7" id="KW-0812">Transmembrane</keyword>
<feature type="transmembrane region" description="Helical" evidence="7">
    <location>
        <begin position="119"/>
        <end position="141"/>
    </location>
</feature>
<feature type="transmembrane region" description="Helical" evidence="7">
    <location>
        <begin position="86"/>
        <end position="107"/>
    </location>
</feature>
<evidence type="ECO:0000256" key="7">
    <source>
        <dbReference type="RuleBase" id="RU363032"/>
    </source>
</evidence>
<dbReference type="InterPro" id="IPR035906">
    <property type="entry name" value="MetI-like_sf"/>
</dbReference>
<evidence type="ECO:0000256" key="2">
    <source>
        <dbReference type="ARBA" id="ARBA00022448"/>
    </source>
</evidence>
<dbReference type="PANTHER" id="PTHR43744:SF8">
    <property type="entry name" value="SN-GLYCEROL-3-PHOSPHATE TRANSPORT SYSTEM PERMEASE PROTEIN UGPE"/>
    <property type="match status" value="1"/>
</dbReference>
<reference evidence="9" key="1">
    <citation type="submission" date="2021-03" db="EMBL/GenBank/DDBJ databases">
        <title>Antimicrobial resistance genes in bacteria isolated from Japanese honey, and their potential for conferring macrolide and lincosamide resistance in the American foulbrood pathogen Paenibacillus larvae.</title>
        <authorList>
            <person name="Okamoto M."/>
            <person name="Kumagai M."/>
            <person name="Kanamori H."/>
            <person name="Takamatsu D."/>
        </authorList>
    </citation>
    <scope>NUCLEOTIDE SEQUENCE</scope>
    <source>
        <strain evidence="9">J40TS1</strain>
    </source>
</reference>
<dbReference type="InterPro" id="IPR000515">
    <property type="entry name" value="MetI-like"/>
</dbReference>
<keyword evidence="10" id="KW-1185">Reference proteome</keyword>
<gene>
    <name evidence="9" type="ORF">J40TS1_32730</name>
</gene>
<comment type="caution">
    <text evidence="9">The sequence shown here is derived from an EMBL/GenBank/DDBJ whole genome shotgun (WGS) entry which is preliminary data.</text>
</comment>
<protein>
    <submittedName>
        <fullName evidence="9">Sugar ABC transporter permease</fullName>
    </submittedName>
</protein>
<accession>A0A920CY70</accession>
<organism evidence="9 10">
    <name type="scientific">Paenibacillus montaniterrae</name>
    <dbReference type="NCBI Taxonomy" id="429341"/>
    <lineage>
        <taxon>Bacteria</taxon>
        <taxon>Bacillati</taxon>
        <taxon>Bacillota</taxon>
        <taxon>Bacilli</taxon>
        <taxon>Bacillales</taxon>
        <taxon>Paenibacillaceae</taxon>
        <taxon>Paenibacillus</taxon>
    </lineage>
</organism>
<dbReference type="GO" id="GO:0005886">
    <property type="term" value="C:plasma membrane"/>
    <property type="evidence" value="ECO:0007669"/>
    <property type="project" value="UniProtKB-SubCell"/>
</dbReference>
<feature type="transmembrane region" description="Helical" evidence="7">
    <location>
        <begin position="21"/>
        <end position="42"/>
    </location>
</feature>
<evidence type="ECO:0000313" key="9">
    <source>
        <dbReference type="EMBL" id="GIP17631.1"/>
    </source>
</evidence>
<dbReference type="Pfam" id="PF00528">
    <property type="entry name" value="BPD_transp_1"/>
    <property type="match status" value="1"/>
</dbReference>
<feature type="transmembrane region" description="Helical" evidence="7">
    <location>
        <begin position="153"/>
        <end position="174"/>
    </location>
</feature>
<dbReference type="EMBL" id="BOSE01000006">
    <property type="protein sequence ID" value="GIP17631.1"/>
    <property type="molecule type" value="Genomic_DNA"/>
</dbReference>
<evidence type="ECO:0000256" key="6">
    <source>
        <dbReference type="ARBA" id="ARBA00023136"/>
    </source>
</evidence>
<dbReference type="Gene3D" id="1.10.3720.10">
    <property type="entry name" value="MetI-like"/>
    <property type="match status" value="1"/>
</dbReference>
<dbReference type="Proteomes" id="UP000683139">
    <property type="component" value="Unassembled WGS sequence"/>
</dbReference>
<keyword evidence="5 7" id="KW-1133">Transmembrane helix</keyword>
<comment type="similarity">
    <text evidence="7">Belongs to the binding-protein-dependent transport system permease family.</text>
</comment>
<evidence type="ECO:0000313" key="10">
    <source>
        <dbReference type="Proteomes" id="UP000683139"/>
    </source>
</evidence>